<name>A0ABY6K620_9ARAC</name>
<sequence>MDKDESQDERLEYIQRCSIISLRYKPEKFDRFLQNEVYKNLLIEFFSKQELGAKLILTENQLGQIVAYDTYPSVSKLRGVFFIKVLEEPITPENYYHGILSGDLSNSPLEQLKHLTDEVLVPILCNPENHTMWPDVVAEDVVHHAQNFQSIICKAVGHFKGRTILPMPLGIDRIDKDEFDLSNISRTTLAEPNFLKLLHDVENTMIQWTQQIHEVVEKDSAQSLLEGLNPDPFSEVEFWADQYDNLLGLYQQLKDPRVQKMAKLLEKAKSCYVQAFREMFREVVGSLAEARDITLHLKPLEKHFVDMQQEDFSDLKPKIPGLMHSIAMLWCFSDYFRTPYRIIVLIQKVCNLIINMVGIPWLTTSGRTYLDPANILQSELDESLVKVKSAISVLKHFLAVYQEYRTNLPQILPSQNLHTWEFPDRRVFERFNRFLSRLLLIEEFFETADEFLKLEKLELGGIKGRSLGTQVTNIYDEFCEKYASFSLCTYDPLDPDSKAFDDDYVLFKQKVDDWDRRLGALLARWFDDCPHVEAAFKAVQMMGNLMERKVIQQDFAMLQPAILSMIHKELDDVKVIFDQKCRSVQDFLPPVSGRLLWSHMLQERASAPIHNIRRSEHLFEMSDDLQLIYKKYQEMMTLLQNFDSEVYEEWVEGVEPILNEDLKLSLIIRSSEEDRKITINFSRRLQAVIKEVKYLRMLERADIPRCAMRLFEDSLMFYNYTEDLQQAASSYNQLLDTILPVELPLITSQLEHVDYLISLGEDSLNWVGSALGEDNLNWVGSALGEDSLNWVGSALGEDSLNWVGSALGEDSLNWVGSALGEDSLNWVGSGKNVFYTNSTPTPSEEEEADDILEKLIEEDRATKARPLESSIEDLAVTKTASEILEEEVQFLVTKLVVEVARLQGEDEPLPPEPAEAQAAPAQEEVEEQEYQEPSPMVAPVVEEEVVETKLAVYIRVLKENMLDLSGRVEAAKDNVASIQQMTQAWSKHPLFDRREAKMDTLLALEEKADRVARKTAEIKTHGREIHDLLNDNKNLFKVAQVSPAWRNYVDYVDTIVKEGIMNCIDYSLQFFLDNTDENISQYPLLEVKLELLDKELLFTPSLETRHVGNLLDIVQGLLVEIFTLASHIQRLSLHIRRAYLEEAEKSETLGEKRGEMVQRTQDAIYHTGEFKDTFLTYNYLWEEDREEVMSQFLLYGGSQSLEDLEDMFMRDEPVEPTPPSISQFKDQIDSYESIYEEINNLDNNTIVDGWLKVDIRMFKHSLMNIIKKWSMMFKKHLADRVENSLTDLETFILEKDKKMQKQVEEGDFDGLIDMMNDLMAVRDRQKTTDGMFEPLQQTVELLRSYGVEMQDEIHLQLQELPERWNNTKKIALSVKQHLTPLLTNEANVIRRKSGQFDMRQSEFREEFVKSQAFNYDCPGAYRKIDQMHQSVSEMEAEMKELQQSASLFEVTLPEFKQLIQCRKEIRMLKQLWDYIYLIRIVIEEWKKTLWKEINVEFMDMECKRFGKEIRGLDKEMRPWDGYIQVEATVKNMLTSLRAVVELQNPAIRDRHWKQLMQATKVPFVMDDSTTLADLLSLNLHKYEDEVRNIVDKSVKEMAMEKVIKELESTWSVMVLGYETHLRTGLSLVTVSEELIEVLEDNQVQLQNLMTSKYIDFFLEEISGWQQRLSQTDQVLSIFMDVQRTWSHLESIFIASEDIRSQLPEDSKRFDKIDSEFRELLQGMSATPNAVQATNKPGIYEKLEDIQDRLTLCEKALAEYLETKRLAFPRFYFVSGADLLDILSNGNQPEIVSKHLTKLFDSLAKLKFYTKKLPSGEEQTLKLAYGMFSKDGEYVKLDKDCDCSGKVEGWLNRVLEVMRSTVRKSMTEAVVTYEERPREVWLFEYPAQVSLCGTQIWWTTEVNAAFARMEEGYENALKEYFKKQVQQLNTMILMLLGQLTSQERQKIMTVCTIDVHARDVVNKMIQSKVETSSEFMWQSQLRHRWDDRKADCFANICDAQFRYSHEYLGNTPRLVITPLTDRCYITLTQSLHLIMGGAPAGPAGTGKTETTKDLGRALGIMVYVFNCSEQMDYKSVGNIYKGLAQTGAWGCFDEFNRISVEVLSVVAVQVKSVQDAIRYKKKRFNFLGEEIIMTPTVGIFITMNPGYAGRTELPENLKALFRPCAMVVPDFELIAEIMLVAEGFLEARILARKFLTLYNLCKELLSKQDHYDWGLRAIKSVLVVAGSLKRGDPDRAENQVLMRALRDFNIPKIVTDDVPIFMGLIGDLFPSLDVPRKRDLNFEALVKKAAVSLKLQPEDNFILKVVQLEELLHVRHSVFVDGAAGSGKTMVCKTLFKTYQLQRRKPVSHDLDPKAVTNDELFGIINPATREWKDGLFSTIMRDLAYLTGDGPKWIILDGDIDPMWIESLNTVMDDNKVLTLASNERIPLTPSMRLVFEISNLRTATPATVSRAGILFLNASDLGWNPYVTSWIDTREVQSEKANLMILFDKYVPPCLESGKVRFKKITPIPEISLLQMLCFLLDCLLTPENTPPDCPKEVFEQYFVFCCVWAFGSALFQDQLVDYRVEFSKWFVNEFKTIKFPTQGTVFDYYIDSATKKFIHWQEKVPEFILDPELPLQAILVHTAETSRVRYFLDILMNKKHPVMLVGPAGSGKTVIINEKLDTMPEGWLKANVPFNFYTSSEMLQKILEKPLEKKAGRNYGPPGNNRLVYFIDDMNMPEVDTYGTVQPHTLIRQHIDYSHWYDRQKLSLKEIHNCQYVSCMNPTAGSFVIDSRLQRHFCVFAVSFPGQDALNHIYSSILQQHLDTESLKFPQLVQKSCPSLIVTALALHSKVTAAFLPTAIKFHYIFNLRDLSNIFQGLLFSTQECVKSPTELVRLWMHESQRIYRDKLVEEKDIEVFNKMQLEVVKKNFDDLEAEVLNKVPLLYAHFAGGIGEPKYLPIDSWAQLSRLLMEALHNYNELYAQMDLVLFDDAMEHICRINRILEFPRGNALLVGVGGSGKQSLSRLAAFISQLEVFQITLKKGYSLLDLKLGLWLDDMVDLQTDVSTLYLKSGMKRIGIMFLMTDAQVASESFLVLINDMLASGEVPELLPDDEVENIINGVRPEVKGAGIMDSRENCWRFFIDRVRRLLKIVLCFSPVGSTLRIRSRKFPAITNCTSIDWFHPWPHEALISVSKRFLSSIDELPDELRESCSLFMAHAHTTVNEVSKSYLLNERRYNYTTPKSFLELIKLYRNLLSAKTKELHFSINRLDNGLTKLLQTGTQVDALKEKLALQEVELKQKNEEADNLIQVVSSVNFAAIQPTCICATQVVGRETEKVSKEQEVAAEEEVKVGVIQAQVAVKAQECEEDLAKAEPALAAAQMALNTLNKANLTELKSFGSPPPAVTNVTAAVLVLMAPGGQVPKDRSWKAAKLLMAKVDQFLDALINFDKENIHENNLKQLQPYLVNPEFKPEFITSKSQAAAGLCSWVINIVQFYRVYCEVAPKRRALEAANAELKAATDRLNFLKEKLADLNRSLQELTQAYENAVRAKLICQKQAEETFATISLANRLVNGLASEKVRWGETINQYRKQMVMVPGDVLLVSAYVSYLGPFTKTYRQSLLDTHWLPFLTALKSPIPLTPNLDPLSLLTDDAKIATWNNDGLPEDRMSTENATILINSERWPLIIDPQLQGIKWIKNKFKDNLKVVRLGQRGYLDIIEVGVSNGNTILIENIGESVDPVLDPIVGQNTIKKGRAIKMGDKEVEYHPNFRLILHTKLANPHYKPELQAQTTLINFTVTRDGLEDQLLAETVSRERPDLEKLKKDLTKQQNDFKIVLKELEDSLLHKLSTAKGDFLTDPALVENLENTKETAAEIEQKVAEAKKTEVQINLARELYRPAAERASLLYFILNELFKINPIYQFSLKAFSVVFNKAIDKAEKSDEIKERIAYLIDSITYSVYVYTTRGLFEVDKLIYISQMTFTILLKSKQIDPEELDFLLRYPAVPNLTSPVDFLSSLGWGGIKALANMDEFKNLDKEIEGSAKRWKKFVDSECPEKEKFPQEWKNKTSLQKLCMMRCLRPDRMTYAVMNFVEEKFGTKYVEGRSVEFAKSFEESGPATPIFFILSPGVDPLKHVEIHGRKLGFTFDKNNFHNVSLGQGQEEVAERALELASRKGHWVILQNVHLVKNWLPTLEKKLEQYSLGSHDSFRVFVSAEPAPIPAAHIIPQGILESSIKITNEPPSGMLANLHQALNNFSQATLEMCTKETEFKSILFSLCYFHAVVAERRKFGPQGWNRSYPFNFGDLTISVNVLYNYLEANTKVPWEDLRYLFGEIMYGGHITDDWDRRLCRTYLEEYMHPDQLDGDLYLAPGFLCPPSLDYQGYHRYVDDNLPPESPYLYGLHPNAEIGFLTNTSENLFRTLLELQPRDSGGAGASGMSRDEKIKQILDDTIEKLPEPFNMGELYTRAEDKTPYTIVALQECERMNILTIEIRRSLRDLDLGLKGELTINTEMEELAEALFMDSVPPKWTKRAYPSSLGLTAWYADLLIRIKELENWSSDFVLPSSVWLAGFFNPQSFLTAIMQSTARKNELPLDKMTLQCDVTKKNKEDFTSPPREGAYINGLYMEGARWDLQAGVIMESRLKELYPSMPVIYVRSILIDKQDLRNMYQCPVYKTRSRGATYVWTFNLRTKEKAALWVLGGVSLILQI</sequence>
<dbReference type="Pfam" id="PF18198">
    <property type="entry name" value="AAA_lid_11"/>
    <property type="match status" value="1"/>
</dbReference>
<dbReference type="InterPro" id="IPR042222">
    <property type="entry name" value="Dynein_2_N"/>
</dbReference>
<keyword evidence="3" id="KW-0963">Cytoplasm</keyword>
<dbReference type="InterPro" id="IPR035699">
    <property type="entry name" value="AAA_6"/>
</dbReference>
<keyword evidence="8" id="KW-0243">Dynein</keyword>
<keyword evidence="9 14" id="KW-0175">Coiled coil</keyword>
<feature type="domain" description="Dynein heavy chain C-terminal" evidence="26">
    <location>
        <begin position="4390"/>
        <end position="4685"/>
    </location>
</feature>
<evidence type="ECO:0000259" key="17">
    <source>
        <dbReference type="Pfam" id="PF08385"/>
    </source>
</evidence>
<dbReference type="InterPro" id="IPR027417">
    <property type="entry name" value="P-loop_NTPase"/>
</dbReference>
<dbReference type="InterPro" id="IPR041466">
    <property type="entry name" value="Dynein_AAA5_ext"/>
</dbReference>
<evidence type="ECO:0000259" key="18">
    <source>
        <dbReference type="Pfam" id="PF08393"/>
    </source>
</evidence>
<evidence type="ECO:0000256" key="11">
    <source>
        <dbReference type="ARBA" id="ARBA00023175"/>
    </source>
</evidence>
<evidence type="ECO:0000256" key="15">
    <source>
        <dbReference type="SAM" id="MobiDB-lite"/>
    </source>
</evidence>
<keyword evidence="4" id="KW-0493">Microtubule</keyword>
<feature type="domain" description="Dynein heavy chain AAA lid" evidence="25">
    <location>
        <begin position="4248"/>
        <end position="4384"/>
    </location>
</feature>
<feature type="domain" description="Dynein heavy chain coiled coil stalk" evidence="20">
    <location>
        <begin position="3249"/>
        <end position="3294"/>
    </location>
</feature>
<dbReference type="Gene3D" id="1.20.1270.280">
    <property type="match status" value="1"/>
</dbReference>
<evidence type="ECO:0000259" key="22">
    <source>
        <dbReference type="Pfam" id="PF12781"/>
    </source>
</evidence>
<feature type="region of interest" description="Disordered" evidence="15">
    <location>
        <begin position="904"/>
        <end position="935"/>
    </location>
</feature>
<dbReference type="Pfam" id="PF12774">
    <property type="entry name" value="AAA_6"/>
    <property type="match status" value="1"/>
</dbReference>
<evidence type="ECO:0000256" key="7">
    <source>
        <dbReference type="ARBA" id="ARBA00022840"/>
    </source>
</evidence>
<dbReference type="InterPro" id="IPR043157">
    <property type="entry name" value="Dynein_AAA1S"/>
</dbReference>
<feature type="domain" description="Dynein heavy chain AAA 5 extension" evidence="23">
    <location>
        <begin position="2487"/>
        <end position="2604"/>
    </location>
</feature>
<evidence type="ECO:0000256" key="8">
    <source>
        <dbReference type="ARBA" id="ARBA00023017"/>
    </source>
</evidence>
<evidence type="ECO:0000256" key="4">
    <source>
        <dbReference type="ARBA" id="ARBA00022701"/>
    </source>
</evidence>
<dbReference type="Gene3D" id="1.20.920.20">
    <property type="match status" value="1"/>
</dbReference>
<dbReference type="Gene3D" id="1.10.8.710">
    <property type="match status" value="1"/>
</dbReference>
<keyword evidence="5" id="KW-0677">Repeat</keyword>
<dbReference type="Gene3D" id="1.10.8.720">
    <property type="entry name" value="Region D6 of dynein motor"/>
    <property type="match status" value="1"/>
</dbReference>
<feature type="coiled-coil region" evidence="14">
    <location>
        <begin position="3789"/>
        <end position="3865"/>
    </location>
</feature>
<feature type="domain" description="Dynein heavy chain coiled coil stalk" evidence="20">
    <location>
        <begin position="3309"/>
        <end position="3611"/>
    </location>
</feature>
<dbReference type="Pfam" id="PF03028">
    <property type="entry name" value="Dynein_heavy"/>
    <property type="match status" value="1"/>
</dbReference>
<evidence type="ECO:0000313" key="27">
    <source>
        <dbReference type="EMBL" id="UYV64233.1"/>
    </source>
</evidence>
<dbReference type="Gene3D" id="1.20.140.100">
    <property type="entry name" value="Dynein heavy chain, N-terminal domain 2"/>
    <property type="match status" value="1"/>
</dbReference>
<evidence type="ECO:0000259" key="19">
    <source>
        <dbReference type="Pfam" id="PF12774"/>
    </source>
</evidence>
<feature type="domain" description="Dynein heavy chain tail" evidence="17">
    <location>
        <begin position="198"/>
        <end position="766"/>
    </location>
</feature>
<dbReference type="Gene3D" id="6.10.140.1060">
    <property type="match status" value="1"/>
</dbReference>
<proteinExistence type="inferred from homology"/>
<dbReference type="Gene3D" id="1.20.920.30">
    <property type="match status" value="1"/>
</dbReference>
<dbReference type="PANTHER" id="PTHR45703:SF8">
    <property type="entry name" value="DYNEINS HEAVY CHAIN"/>
    <property type="match status" value="1"/>
</dbReference>
<dbReference type="Pfam" id="PF08393">
    <property type="entry name" value="DHC_N2"/>
    <property type="match status" value="1"/>
</dbReference>
<dbReference type="Gene3D" id="1.10.287.2620">
    <property type="match status" value="1"/>
</dbReference>
<evidence type="ECO:0000256" key="13">
    <source>
        <dbReference type="ARBA" id="ARBA00023273"/>
    </source>
</evidence>
<dbReference type="Pfam" id="PF18199">
    <property type="entry name" value="Dynein_C"/>
    <property type="match status" value="1"/>
</dbReference>
<dbReference type="InterPro" id="IPR041589">
    <property type="entry name" value="DNAH3_AAA_lid_1"/>
</dbReference>
<reference evidence="27 28" key="1">
    <citation type="submission" date="2022-01" db="EMBL/GenBank/DDBJ databases">
        <title>A chromosomal length assembly of Cordylochernes scorpioides.</title>
        <authorList>
            <person name="Zeh D."/>
            <person name="Zeh J."/>
        </authorList>
    </citation>
    <scope>NUCLEOTIDE SEQUENCE [LARGE SCALE GENOMIC DNA]</scope>
    <source>
        <strain evidence="27">IN4F17</strain>
        <tissue evidence="27">Whole Body</tissue>
    </source>
</reference>
<feature type="coiled-coil region" evidence="14">
    <location>
        <begin position="1424"/>
        <end position="1451"/>
    </location>
</feature>
<dbReference type="InterPro" id="IPR013594">
    <property type="entry name" value="Dynein_heavy_tail"/>
</dbReference>
<dbReference type="InterPro" id="IPR042219">
    <property type="entry name" value="AAA_lid_11_sf"/>
</dbReference>
<dbReference type="InterPro" id="IPR043160">
    <property type="entry name" value="Dynein_C_barrel"/>
</dbReference>
<dbReference type="InterPro" id="IPR041228">
    <property type="entry name" value="Dynein_C"/>
</dbReference>
<dbReference type="InterPro" id="IPR026983">
    <property type="entry name" value="DHC"/>
</dbReference>
<evidence type="ECO:0000259" key="23">
    <source>
        <dbReference type="Pfam" id="PF17852"/>
    </source>
</evidence>
<feature type="domain" description="Dynein heavy chain AAA module D4" evidence="21">
    <location>
        <begin position="2965"/>
        <end position="3236"/>
    </location>
</feature>
<evidence type="ECO:0000259" key="26">
    <source>
        <dbReference type="Pfam" id="PF18199"/>
    </source>
</evidence>
<dbReference type="Pfam" id="PF17857">
    <property type="entry name" value="AAA_lid_1"/>
    <property type="match status" value="1"/>
</dbReference>
<keyword evidence="6" id="KW-0547">Nucleotide-binding</keyword>
<protein>
    <submittedName>
        <fullName evidence="27">DNAH9</fullName>
    </submittedName>
</protein>
<evidence type="ECO:0000259" key="16">
    <source>
        <dbReference type="Pfam" id="PF03028"/>
    </source>
</evidence>
<evidence type="ECO:0000256" key="9">
    <source>
        <dbReference type="ARBA" id="ARBA00023054"/>
    </source>
</evidence>
<dbReference type="EMBL" id="CP092865">
    <property type="protein sequence ID" value="UYV64233.1"/>
    <property type="molecule type" value="Genomic_DNA"/>
</dbReference>
<evidence type="ECO:0000256" key="5">
    <source>
        <dbReference type="ARBA" id="ARBA00022737"/>
    </source>
</evidence>
<keyword evidence="11" id="KW-0505">Motor protein</keyword>
<dbReference type="Pfam" id="PF08385">
    <property type="entry name" value="DHC_N1"/>
    <property type="match status" value="1"/>
</dbReference>
<accession>A0ABY6K620</accession>
<evidence type="ECO:0000256" key="10">
    <source>
        <dbReference type="ARBA" id="ARBA00023069"/>
    </source>
</evidence>
<feature type="domain" description="Dynein heavy chain region D6 P-loop" evidence="16">
    <location>
        <begin position="4096"/>
        <end position="4216"/>
    </location>
</feature>
<dbReference type="Gene3D" id="3.20.180.20">
    <property type="entry name" value="Dynein heavy chain, N-terminal domain 2"/>
    <property type="match status" value="1"/>
</dbReference>
<keyword evidence="7" id="KW-0067">ATP-binding</keyword>
<keyword evidence="28" id="KW-1185">Reference proteome</keyword>
<evidence type="ECO:0000256" key="12">
    <source>
        <dbReference type="ARBA" id="ARBA00023212"/>
    </source>
</evidence>
<dbReference type="InterPro" id="IPR004273">
    <property type="entry name" value="Dynein_heavy_D6_P-loop"/>
</dbReference>
<feature type="domain" description="Dynein heavy chain linker" evidence="18">
    <location>
        <begin position="1459"/>
        <end position="1868"/>
    </location>
</feature>
<evidence type="ECO:0000313" key="28">
    <source>
        <dbReference type="Proteomes" id="UP001235939"/>
    </source>
</evidence>
<organism evidence="27 28">
    <name type="scientific">Cordylochernes scorpioides</name>
    <dbReference type="NCBI Taxonomy" id="51811"/>
    <lineage>
        <taxon>Eukaryota</taxon>
        <taxon>Metazoa</taxon>
        <taxon>Ecdysozoa</taxon>
        <taxon>Arthropoda</taxon>
        <taxon>Chelicerata</taxon>
        <taxon>Arachnida</taxon>
        <taxon>Pseudoscorpiones</taxon>
        <taxon>Cheliferoidea</taxon>
        <taxon>Chernetidae</taxon>
        <taxon>Cordylochernes</taxon>
    </lineage>
</organism>
<keyword evidence="12" id="KW-0206">Cytoskeleton</keyword>
<dbReference type="Pfam" id="PF17852">
    <property type="entry name" value="Dynein_AAA_lid"/>
    <property type="match status" value="1"/>
</dbReference>
<evidence type="ECO:0000259" key="25">
    <source>
        <dbReference type="Pfam" id="PF18198"/>
    </source>
</evidence>
<feature type="coiled-coil region" evidence="14">
    <location>
        <begin position="3265"/>
        <end position="3292"/>
    </location>
</feature>
<dbReference type="InterPro" id="IPR041658">
    <property type="entry name" value="AAA_lid_11"/>
</dbReference>
<evidence type="ECO:0000256" key="3">
    <source>
        <dbReference type="ARBA" id="ARBA00022490"/>
    </source>
</evidence>
<feature type="domain" description="Dynein heavy chain hydrolytic ATP-binding dynein motor region" evidence="19">
    <location>
        <begin position="2002"/>
        <end position="2328"/>
    </location>
</feature>
<keyword evidence="13" id="KW-0966">Cell projection</keyword>
<dbReference type="Gene3D" id="3.10.490.20">
    <property type="match status" value="1"/>
</dbReference>
<dbReference type="Gene3D" id="1.10.472.130">
    <property type="match status" value="1"/>
</dbReference>
<evidence type="ECO:0000256" key="6">
    <source>
        <dbReference type="ARBA" id="ARBA00022741"/>
    </source>
</evidence>
<comment type="subcellular location">
    <subcellularLocation>
        <location evidence="1">Cytoplasm</location>
        <location evidence="1">Cytoskeleton</location>
        <location evidence="1">Cilium axoneme</location>
    </subcellularLocation>
</comment>
<evidence type="ECO:0000259" key="24">
    <source>
        <dbReference type="Pfam" id="PF17857"/>
    </source>
</evidence>
<dbReference type="Pfam" id="PF12781">
    <property type="entry name" value="AAA_9"/>
    <property type="match status" value="1"/>
</dbReference>
<dbReference type="Gene3D" id="1.20.58.1120">
    <property type="match status" value="1"/>
</dbReference>
<dbReference type="Pfam" id="PF12780">
    <property type="entry name" value="AAA_8"/>
    <property type="match status" value="1"/>
</dbReference>
<keyword evidence="10" id="KW-0969">Cilium</keyword>
<dbReference type="Pfam" id="PF12775">
    <property type="entry name" value="AAA_7"/>
    <property type="match status" value="1"/>
</dbReference>
<feature type="domain" description="Dynein heavy chain 3 AAA+ lid" evidence="24">
    <location>
        <begin position="2822"/>
        <end position="2919"/>
    </location>
</feature>
<evidence type="ECO:0000259" key="21">
    <source>
        <dbReference type="Pfam" id="PF12780"/>
    </source>
</evidence>
<dbReference type="SUPFAM" id="SSF52540">
    <property type="entry name" value="P-loop containing nucleoside triphosphate hydrolases"/>
    <property type="match status" value="4"/>
</dbReference>
<evidence type="ECO:0000256" key="1">
    <source>
        <dbReference type="ARBA" id="ARBA00004430"/>
    </source>
</evidence>
<feature type="coiled-coil region" evidence="14">
    <location>
        <begin position="3490"/>
        <end position="3531"/>
    </location>
</feature>
<dbReference type="Pfam" id="PF12777">
    <property type="entry name" value="MT"/>
    <property type="match status" value="2"/>
</dbReference>
<comment type="similarity">
    <text evidence="2">Belongs to the dynein heavy chain family.</text>
</comment>
<feature type="domain" description="Dynein heavy chain ATP-binding dynein motor region" evidence="22">
    <location>
        <begin position="3638"/>
        <end position="3855"/>
    </location>
</feature>
<gene>
    <name evidence="27" type="ORF">LAZ67_3000010</name>
</gene>
<evidence type="ECO:0000256" key="14">
    <source>
        <dbReference type="SAM" id="Coils"/>
    </source>
</evidence>
<evidence type="ECO:0000256" key="2">
    <source>
        <dbReference type="ARBA" id="ARBA00008887"/>
    </source>
</evidence>
<dbReference type="InterPro" id="IPR024317">
    <property type="entry name" value="Dynein_heavy_chain_D4_dom"/>
</dbReference>
<dbReference type="InterPro" id="IPR013602">
    <property type="entry name" value="Dynein_heavy_linker"/>
</dbReference>
<dbReference type="InterPro" id="IPR024743">
    <property type="entry name" value="Dynein_HC_stalk"/>
</dbReference>
<dbReference type="Proteomes" id="UP001235939">
    <property type="component" value="Chromosome 03"/>
</dbReference>
<dbReference type="Gene3D" id="1.10.8.1220">
    <property type="match status" value="1"/>
</dbReference>
<dbReference type="Gene3D" id="3.40.50.300">
    <property type="entry name" value="P-loop containing nucleotide triphosphate hydrolases"/>
    <property type="match status" value="5"/>
</dbReference>
<dbReference type="InterPro" id="IPR035706">
    <property type="entry name" value="AAA_9"/>
</dbReference>
<dbReference type="InterPro" id="IPR042228">
    <property type="entry name" value="Dynein_linker_3"/>
</dbReference>
<dbReference type="PANTHER" id="PTHR45703">
    <property type="entry name" value="DYNEIN HEAVY CHAIN"/>
    <property type="match status" value="1"/>
</dbReference>
<evidence type="ECO:0000259" key="20">
    <source>
        <dbReference type="Pfam" id="PF12777"/>
    </source>
</evidence>